<reference evidence="2 3" key="1">
    <citation type="submission" date="2019-12" db="EMBL/GenBank/DDBJ databases">
        <title>Analysis of Enterococcus faecalis vB_EfaS-DELF1.</title>
        <authorList>
            <person name="Delfan A.S."/>
            <person name="Bouzari M."/>
            <person name="Wang R."/>
        </authorList>
    </citation>
    <scope>NUCLEOTIDE SEQUENCE [LARGE SCALE GENOMIC DNA]</scope>
</reference>
<name>A0A5S9MR29_9CAUD</name>
<protein>
    <submittedName>
        <fullName evidence="2">Uncharacterized protein</fullName>
    </submittedName>
</protein>
<dbReference type="EMBL" id="LC513943">
    <property type="protein sequence ID" value="BBQ04306.1"/>
    <property type="molecule type" value="Genomic_DNA"/>
</dbReference>
<organism evidence="2 3">
    <name type="scientific">Enterococcus phage vB_EfaS-DELF1</name>
    <dbReference type="NCBI Taxonomy" id="2683673"/>
    <lineage>
        <taxon>Viruses</taxon>
        <taxon>Duplodnaviria</taxon>
        <taxon>Heunggongvirae</taxon>
        <taxon>Uroviricota</taxon>
        <taxon>Caudoviricetes</taxon>
        <taxon>Delfunavirus</taxon>
        <taxon>Delfunavirus delf1</taxon>
    </lineage>
</organism>
<feature type="transmembrane region" description="Helical" evidence="1">
    <location>
        <begin position="16"/>
        <end position="35"/>
    </location>
</feature>
<dbReference type="Proteomes" id="UP000429954">
    <property type="component" value="Segment"/>
</dbReference>
<evidence type="ECO:0000313" key="3">
    <source>
        <dbReference type="Proteomes" id="UP000429954"/>
    </source>
</evidence>
<keyword evidence="1" id="KW-0812">Transmembrane</keyword>
<proteinExistence type="predicted"/>
<feature type="transmembrane region" description="Helical" evidence="1">
    <location>
        <begin position="41"/>
        <end position="63"/>
    </location>
</feature>
<keyword evidence="3" id="KW-1185">Reference proteome</keyword>
<keyword evidence="1" id="KW-1133">Transmembrane helix</keyword>
<sequence length="78" mass="8908">MNYIKGIMNAIKMNRVVLYKLIPSLLLVFSLSYLPHTVLVYIIRVTTVGFALMSCGTLIYIGVNDAKFKNNKKKRINK</sequence>
<evidence type="ECO:0000256" key="1">
    <source>
        <dbReference type="SAM" id="Phobius"/>
    </source>
</evidence>
<evidence type="ECO:0000313" key="2">
    <source>
        <dbReference type="EMBL" id="BBQ04306.1"/>
    </source>
</evidence>
<keyword evidence="1" id="KW-0472">Membrane</keyword>
<accession>A0A5S9MR29</accession>